<dbReference type="InterPro" id="IPR029060">
    <property type="entry name" value="PIN-like_dom_sf"/>
</dbReference>
<dbReference type="EC" id="3.1.-.-" evidence="6"/>
<dbReference type="SUPFAM" id="SSF88723">
    <property type="entry name" value="PIN domain-like"/>
    <property type="match status" value="1"/>
</dbReference>
<comment type="function">
    <text evidence="6">Toxic component of a toxin-antitoxin (TA) system. An RNase.</text>
</comment>
<comment type="similarity">
    <text evidence="6">Belongs to the PINc/VapC protein family.</text>
</comment>
<organism evidence="8 9">
    <name type="scientific">Actinokineospora xionganensis</name>
    <dbReference type="NCBI Taxonomy" id="2684470"/>
    <lineage>
        <taxon>Bacteria</taxon>
        <taxon>Bacillati</taxon>
        <taxon>Actinomycetota</taxon>
        <taxon>Actinomycetes</taxon>
        <taxon>Pseudonocardiales</taxon>
        <taxon>Pseudonocardiaceae</taxon>
        <taxon>Actinokineospora</taxon>
    </lineage>
</organism>
<comment type="caution">
    <text evidence="8">The sequence shown here is derived from an EMBL/GenBank/DDBJ whole genome shotgun (WGS) entry which is preliminary data.</text>
</comment>
<evidence type="ECO:0000313" key="8">
    <source>
        <dbReference type="EMBL" id="MBC6446964.1"/>
    </source>
</evidence>
<dbReference type="RefSeq" id="WP_187219348.1">
    <property type="nucleotide sequence ID" value="NZ_JABVED010000003.1"/>
</dbReference>
<dbReference type="InterPro" id="IPR022907">
    <property type="entry name" value="VapC_family"/>
</dbReference>
<comment type="cofactor">
    <cofactor evidence="6">
        <name>Mg(2+)</name>
        <dbReference type="ChEBI" id="CHEBI:18420"/>
    </cofactor>
</comment>
<name>A0ABR7L2R0_9PSEU</name>
<dbReference type="Proteomes" id="UP000734823">
    <property type="component" value="Unassembled WGS sequence"/>
</dbReference>
<feature type="binding site" evidence="6">
    <location>
        <position position="11"/>
    </location>
    <ligand>
        <name>Mg(2+)</name>
        <dbReference type="ChEBI" id="CHEBI:18420"/>
    </ligand>
</feature>
<dbReference type="HAMAP" id="MF_00265">
    <property type="entry name" value="VapC_Nob1"/>
    <property type="match status" value="1"/>
</dbReference>
<evidence type="ECO:0000313" key="9">
    <source>
        <dbReference type="Proteomes" id="UP000734823"/>
    </source>
</evidence>
<evidence type="ECO:0000256" key="3">
    <source>
        <dbReference type="ARBA" id="ARBA00022723"/>
    </source>
</evidence>
<gene>
    <name evidence="6" type="primary">vapC</name>
    <name evidence="8" type="ORF">GPZ80_07235</name>
</gene>
<feature type="binding site" evidence="6">
    <location>
        <position position="111"/>
    </location>
    <ligand>
        <name>Mg(2+)</name>
        <dbReference type="ChEBI" id="CHEBI:18420"/>
    </ligand>
</feature>
<dbReference type="EMBL" id="JABVED010000003">
    <property type="protein sequence ID" value="MBC6446964.1"/>
    <property type="molecule type" value="Genomic_DNA"/>
</dbReference>
<keyword evidence="2 6" id="KW-0540">Nuclease</keyword>
<keyword evidence="1 6" id="KW-1277">Toxin-antitoxin system</keyword>
<dbReference type="InterPro" id="IPR002716">
    <property type="entry name" value="PIN_dom"/>
</dbReference>
<protein>
    <recommendedName>
        <fullName evidence="6">Ribonuclease VapC</fullName>
        <shortName evidence="6">RNase VapC</shortName>
        <ecNumber evidence="6">3.1.-.-</ecNumber>
    </recommendedName>
    <alternativeName>
        <fullName evidence="6">Toxin VapC</fullName>
    </alternativeName>
</protein>
<evidence type="ECO:0000259" key="7">
    <source>
        <dbReference type="Pfam" id="PF01850"/>
    </source>
</evidence>
<accession>A0ABR7L2R0</accession>
<feature type="domain" description="PIN" evidence="7">
    <location>
        <begin position="8"/>
        <end position="138"/>
    </location>
</feature>
<keyword evidence="9" id="KW-1185">Reference proteome</keyword>
<evidence type="ECO:0000256" key="4">
    <source>
        <dbReference type="ARBA" id="ARBA00022801"/>
    </source>
</evidence>
<dbReference type="Gene3D" id="3.40.50.1010">
    <property type="entry name" value="5'-nuclease"/>
    <property type="match status" value="1"/>
</dbReference>
<keyword evidence="3 6" id="KW-0479">Metal-binding</keyword>
<dbReference type="Pfam" id="PF01850">
    <property type="entry name" value="PIN"/>
    <property type="match status" value="1"/>
</dbReference>
<evidence type="ECO:0000256" key="1">
    <source>
        <dbReference type="ARBA" id="ARBA00022649"/>
    </source>
</evidence>
<evidence type="ECO:0000256" key="5">
    <source>
        <dbReference type="ARBA" id="ARBA00022842"/>
    </source>
</evidence>
<evidence type="ECO:0000256" key="2">
    <source>
        <dbReference type="ARBA" id="ARBA00022722"/>
    </source>
</evidence>
<evidence type="ECO:0000256" key="6">
    <source>
        <dbReference type="HAMAP-Rule" id="MF_00265"/>
    </source>
</evidence>
<keyword evidence="4 6" id="KW-0378">Hydrolase</keyword>
<reference evidence="8 9" key="1">
    <citation type="submission" date="2020-06" db="EMBL/GenBank/DDBJ databases">
        <title>Actinokineospora xiongansis sp. nov., isolated from soil of Baiyangdian.</title>
        <authorList>
            <person name="Zhang X."/>
        </authorList>
    </citation>
    <scope>NUCLEOTIDE SEQUENCE [LARGE SCALE GENOMIC DNA]</scope>
    <source>
        <strain evidence="8 9">HBU206404</strain>
    </source>
</reference>
<sequence length="166" mass="18057">MTNRLPKVVVDSCVIVDFLTGNDRESAARARWIFEKHNDEHTVLLPAVVLAEVPGCGVINGDEGGAEERAARIKHVRLWLRDCGFLVAELSERLAREAGILANAHKLKGPDATVLATAIAWQCPTLYTRDHSLLRVDGKYAGLSICAPSPVPEPDPPPQNLFSGQD</sequence>
<keyword evidence="6" id="KW-0800">Toxin</keyword>
<keyword evidence="5 6" id="KW-0460">Magnesium</keyword>
<proteinExistence type="inferred from homology"/>